<dbReference type="Gene3D" id="3.90.1420.10">
    <property type="entry name" value="Rubisco LSMT, substrate-binding domain"/>
    <property type="match status" value="1"/>
</dbReference>
<evidence type="ECO:0000256" key="3">
    <source>
        <dbReference type="ARBA" id="ARBA00022691"/>
    </source>
</evidence>
<dbReference type="GeneID" id="17320933"/>
<dbReference type="Gramene" id="CDF33413">
    <property type="protein sequence ID" value="CDF33413"/>
    <property type="gene ID" value="CHC_T00002187001"/>
</dbReference>
<sequence length="540" mass="59245">MERASLETMNTVAFLSSLPISLSQSHPRHRVFSGQACIPVRQYYDHYRIVRRGRAPHRYMPFQSPAVAPTALLADWLLSNKATINENLVLTPTDSRSKLGIYLAKSGKGVLKNTELASFPESVFLSSKTARSSLEAEVSALKQWSGADDLAPASWIALQLLYERAKGDGSSVAPLIKSIPGPGELDAATLWPSEQLEWLKGSLVHDRLLEIAGGVLEEWEKINSEVGNQLFQAPQADFSLDLYRWAIALVDARSSSVSSGKELIFAPVASQMNTAVSPSSRLETGSAGMFFSSKRKVKLVSQQELQPADELTLYAGASVRNADLLVERGTILPNSSANTVEMVFALTTMDRFYEDKVEILEQYGDDCGIPSQAPAAFDLAATDTAVWEPPEMLDVYLRLLCLGTGDAFLLESVFRSEIWDHLSLPISPDNEKAVCDTIIGACEDALDGYVMSEDSGYDGDAADTVAAQRWAMAKGLVAAERDILRRTVQAYKRRAASLDVIEYYAERRLKALDLLRPVDESEIVDAESGARVGRAFDENY</sequence>
<dbReference type="GO" id="GO:0032259">
    <property type="term" value="P:methylation"/>
    <property type="evidence" value="ECO:0007669"/>
    <property type="project" value="UniProtKB-KW"/>
</dbReference>
<dbReference type="InterPro" id="IPR050600">
    <property type="entry name" value="SETD3_SETD6_MTase"/>
</dbReference>
<reference evidence="6" key="1">
    <citation type="journal article" date="2013" name="Proc. Natl. Acad. Sci. U.S.A.">
        <title>Genome structure and metabolic features in the red seaweed Chondrus crispus shed light on evolution of the Archaeplastida.</title>
        <authorList>
            <person name="Collen J."/>
            <person name="Porcel B."/>
            <person name="Carre W."/>
            <person name="Ball S.G."/>
            <person name="Chaparro C."/>
            <person name="Tonon T."/>
            <person name="Barbeyron T."/>
            <person name="Michel G."/>
            <person name="Noel B."/>
            <person name="Valentin K."/>
            <person name="Elias M."/>
            <person name="Artiguenave F."/>
            <person name="Arun A."/>
            <person name="Aury J.M."/>
            <person name="Barbosa-Neto J.F."/>
            <person name="Bothwell J.H."/>
            <person name="Bouget F.Y."/>
            <person name="Brillet L."/>
            <person name="Cabello-Hurtado F."/>
            <person name="Capella-Gutierrez S."/>
            <person name="Charrier B."/>
            <person name="Cladiere L."/>
            <person name="Cock J.M."/>
            <person name="Coelho S.M."/>
            <person name="Colleoni C."/>
            <person name="Czjzek M."/>
            <person name="Da Silva C."/>
            <person name="Delage L."/>
            <person name="Denoeud F."/>
            <person name="Deschamps P."/>
            <person name="Dittami S.M."/>
            <person name="Gabaldon T."/>
            <person name="Gachon C.M."/>
            <person name="Groisillier A."/>
            <person name="Herve C."/>
            <person name="Jabbari K."/>
            <person name="Katinka M."/>
            <person name="Kloareg B."/>
            <person name="Kowalczyk N."/>
            <person name="Labadie K."/>
            <person name="Leblanc C."/>
            <person name="Lopez P.J."/>
            <person name="McLachlan D.H."/>
            <person name="Meslet-Cladiere L."/>
            <person name="Moustafa A."/>
            <person name="Nehr Z."/>
            <person name="Nyvall Collen P."/>
            <person name="Panaud O."/>
            <person name="Partensky F."/>
            <person name="Poulain J."/>
            <person name="Rensing S.A."/>
            <person name="Rousvoal S."/>
            <person name="Samson G."/>
            <person name="Symeonidi A."/>
            <person name="Weissenbach J."/>
            <person name="Zambounis A."/>
            <person name="Wincker P."/>
            <person name="Boyen C."/>
        </authorList>
    </citation>
    <scope>NUCLEOTIDE SEQUENCE [LARGE SCALE GENOMIC DNA]</scope>
    <source>
        <strain evidence="6">cv. Stackhouse</strain>
    </source>
</reference>
<protein>
    <recommendedName>
        <fullName evidence="4">Rubisco LSMT substrate-binding domain-containing protein</fullName>
    </recommendedName>
</protein>
<dbReference type="SUPFAM" id="SSF82199">
    <property type="entry name" value="SET domain"/>
    <property type="match status" value="1"/>
</dbReference>
<dbReference type="GO" id="GO:0016279">
    <property type="term" value="F:protein-lysine N-methyltransferase activity"/>
    <property type="evidence" value="ECO:0007669"/>
    <property type="project" value="TreeGrafter"/>
</dbReference>
<proteinExistence type="predicted"/>
<organism evidence="5 6">
    <name type="scientific">Chondrus crispus</name>
    <name type="common">Carrageen Irish moss</name>
    <name type="synonym">Polymorpha crispa</name>
    <dbReference type="NCBI Taxonomy" id="2769"/>
    <lineage>
        <taxon>Eukaryota</taxon>
        <taxon>Rhodophyta</taxon>
        <taxon>Florideophyceae</taxon>
        <taxon>Rhodymeniophycidae</taxon>
        <taxon>Gigartinales</taxon>
        <taxon>Gigartinaceae</taxon>
        <taxon>Chondrus</taxon>
    </lineage>
</organism>
<keyword evidence="3" id="KW-0949">S-adenosyl-L-methionine</keyword>
<evidence type="ECO:0000313" key="6">
    <source>
        <dbReference type="Proteomes" id="UP000012073"/>
    </source>
</evidence>
<dbReference type="InterPro" id="IPR046341">
    <property type="entry name" value="SET_dom_sf"/>
</dbReference>
<dbReference type="EMBL" id="HG001644">
    <property type="protein sequence ID" value="CDF33413.1"/>
    <property type="molecule type" value="Genomic_DNA"/>
</dbReference>
<evidence type="ECO:0000256" key="2">
    <source>
        <dbReference type="ARBA" id="ARBA00022679"/>
    </source>
</evidence>
<keyword evidence="2" id="KW-0808">Transferase</keyword>
<dbReference type="PANTHER" id="PTHR13271">
    <property type="entry name" value="UNCHARACTERIZED PUTATIVE METHYLTRANSFERASE"/>
    <property type="match status" value="1"/>
</dbReference>
<keyword evidence="1" id="KW-0489">Methyltransferase</keyword>
<name>R7Q6E4_CHOCR</name>
<dbReference type="KEGG" id="ccp:CHC_T00002187001"/>
<dbReference type="OrthoDB" id="441812at2759"/>
<dbReference type="Pfam" id="PF09273">
    <property type="entry name" value="Rubis-subs-bind"/>
    <property type="match status" value="1"/>
</dbReference>
<dbReference type="RefSeq" id="XP_005713216.1">
    <property type="nucleotide sequence ID" value="XM_005713159.1"/>
</dbReference>
<dbReference type="InterPro" id="IPR015353">
    <property type="entry name" value="Rubisco_LSMT_subst-bd"/>
</dbReference>
<evidence type="ECO:0000259" key="4">
    <source>
        <dbReference type="Pfam" id="PF09273"/>
    </source>
</evidence>
<dbReference type="Gene3D" id="3.90.1410.10">
    <property type="entry name" value="set domain protein methyltransferase, domain 1"/>
    <property type="match status" value="1"/>
</dbReference>
<keyword evidence="6" id="KW-1185">Reference proteome</keyword>
<dbReference type="SUPFAM" id="SSF81822">
    <property type="entry name" value="RuBisCo LSMT C-terminal, substrate-binding domain"/>
    <property type="match status" value="1"/>
</dbReference>
<dbReference type="Proteomes" id="UP000012073">
    <property type="component" value="Unassembled WGS sequence"/>
</dbReference>
<dbReference type="PANTHER" id="PTHR13271:SF123">
    <property type="entry name" value="RIBULOSE-1,5-BISPHOSPHATE CARBOXYLASE_OXYGENASE SMALL SUBUNIT N-METHYLTRANSFERASE I-RELATED"/>
    <property type="match status" value="1"/>
</dbReference>
<dbReference type="OMA" id="ENEADCC"/>
<feature type="domain" description="Rubisco LSMT substrate-binding" evidence="4">
    <location>
        <begin position="348"/>
        <end position="484"/>
    </location>
</feature>
<evidence type="ECO:0000256" key="1">
    <source>
        <dbReference type="ARBA" id="ARBA00022603"/>
    </source>
</evidence>
<dbReference type="InterPro" id="IPR036464">
    <property type="entry name" value="Rubisco_LSMT_subst-bd_sf"/>
</dbReference>
<accession>R7Q6E4</accession>
<evidence type="ECO:0000313" key="5">
    <source>
        <dbReference type="EMBL" id="CDF33413.1"/>
    </source>
</evidence>
<gene>
    <name evidence="5" type="ORF">CHC_T00002187001</name>
</gene>
<dbReference type="AlphaFoldDB" id="R7Q6E4"/>
<dbReference type="PhylomeDB" id="R7Q6E4"/>